<gene>
    <name evidence="1" type="ORF">POCTA_138.1.T1440174</name>
</gene>
<evidence type="ECO:0000313" key="1">
    <source>
        <dbReference type="EMBL" id="CAD8208651.1"/>
    </source>
</evidence>
<reference evidence="1" key="1">
    <citation type="submission" date="2021-01" db="EMBL/GenBank/DDBJ databases">
        <authorList>
            <consortium name="Genoscope - CEA"/>
            <person name="William W."/>
        </authorList>
    </citation>
    <scope>NUCLEOTIDE SEQUENCE</scope>
</reference>
<dbReference type="OrthoDB" id="284782at2759"/>
<dbReference type="AlphaFoldDB" id="A0A8S1Y561"/>
<name>A0A8S1Y561_PAROT</name>
<proteinExistence type="predicted"/>
<dbReference type="EMBL" id="CAJJDP010000145">
    <property type="protein sequence ID" value="CAD8208651.1"/>
    <property type="molecule type" value="Genomic_DNA"/>
</dbReference>
<organism evidence="1 2">
    <name type="scientific">Paramecium octaurelia</name>
    <dbReference type="NCBI Taxonomy" id="43137"/>
    <lineage>
        <taxon>Eukaryota</taxon>
        <taxon>Sar</taxon>
        <taxon>Alveolata</taxon>
        <taxon>Ciliophora</taxon>
        <taxon>Intramacronucleata</taxon>
        <taxon>Oligohymenophorea</taxon>
        <taxon>Peniculida</taxon>
        <taxon>Parameciidae</taxon>
        <taxon>Paramecium</taxon>
    </lineage>
</organism>
<evidence type="ECO:0000313" key="2">
    <source>
        <dbReference type="Proteomes" id="UP000683925"/>
    </source>
</evidence>
<comment type="caution">
    <text evidence="1">The sequence shown here is derived from an EMBL/GenBank/DDBJ whole genome shotgun (WGS) entry which is preliminary data.</text>
</comment>
<sequence>MMQIQQKANLDDHSSAVQAFVTLLMEIHQYLVVHITLPVYGMLRQDNKKPNWMVILEQFIQFVTLLMEIHQLLVVLITLSVSEMQKEILQSYKGYKELFTQFKIPFQNSSLLQNESLVRSIRNTYLIRTIHELLRDRFKTIVQSKESCFLEVLKQKLI</sequence>
<dbReference type="Proteomes" id="UP000683925">
    <property type="component" value="Unassembled WGS sequence"/>
</dbReference>
<accession>A0A8S1Y561</accession>
<keyword evidence="2" id="KW-1185">Reference proteome</keyword>
<protein>
    <submittedName>
        <fullName evidence="1">Uncharacterized protein</fullName>
    </submittedName>
</protein>